<dbReference type="RefSeq" id="WP_182670607.1">
    <property type="nucleotide sequence ID" value="NZ_JACHTE010000011.1"/>
</dbReference>
<feature type="signal peptide" evidence="1">
    <location>
        <begin position="1"/>
        <end position="21"/>
    </location>
</feature>
<dbReference type="Gene3D" id="3.30.10.10">
    <property type="entry name" value="Trypsin Inhibitor V, subunit A"/>
    <property type="match status" value="1"/>
</dbReference>
<accession>A0A7W3YF91</accession>
<dbReference type="PROSITE" id="PS51257">
    <property type="entry name" value="PROKAR_LIPOPROTEIN"/>
    <property type="match status" value="1"/>
</dbReference>
<dbReference type="InterPro" id="IPR021719">
    <property type="entry name" value="Prot_inh_I78"/>
</dbReference>
<evidence type="ECO:0008006" key="4">
    <source>
        <dbReference type="Google" id="ProtNLM"/>
    </source>
</evidence>
<feature type="chain" id="PRO_5031390373" description="Peptidase inhibitor I78 family protein" evidence="1">
    <location>
        <begin position="22"/>
        <end position="96"/>
    </location>
</feature>
<evidence type="ECO:0000313" key="3">
    <source>
        <dbReference type="Proteomes" id="UP000552587"/>
    </source>
</evidence>
<evidence type="ECO:0000313" key="2">
    <source>
        <dbReference type="EMBL" id="MBB1089624.1"/>
    </source>
</evidence>
<name>A0A7W3YF91_9GAMM</name>
<dbReference type="Pfam" id="PF11720">
    <property type="entry name" value="Inhibitor_I78"/>
    <property type="match status" value="1"/>
</dbReference>
<gene>
    <name evidence="2" type="ORF">H4F99_14155</name>
</gene>
<dbReference type="Proteomes" id="UP000552587">
    <property type="component" value="Unassembled WGS sequence"/>
</dbReference>
<proteinExistence type="predicted"/>
<keyword evidence="1" id="KW-0732">Signal</keyword>
<evidence type="ECO:0000256" key="1">
    <source>
        <dbReference type="SAM" id="SignalP"/>
    </source>
</evidence>
<keyword evidence="3" id="KW-1185">Reference proteome</keyword>
<dbReference type="EMBL" id="JACHTE010000011">
    <property type="protein sequence ID" value="MBB1089624.1"/>
    <property type="molecule type" value="Genomic_DNA"/>
</dbReference>
<reference evidence="2 3" key="1">
    <citation type="submission" date="2020-07" db="EMBL/GenBank/DDBJ databases">
        <authorList>
            <person name="Xu S."/>
            <person name="Li A."/>
        </authorList>
    </citation>
    <scope>NUCLEOTIDE SEQUENCE [LARGE SCALE GENOMIC DNA]</scope>
    <source>
        <strain evidence="2 3">SG-8</strain>
    </source>
</reference>
<dbReference type="AlphaFoldDB" id="A0A7W3YF91"/>
<protein>
    <recommendedName>
        <fullName evidence="4">Peptidase inhibitor I78 family protein</fullName>
    </recommendedName>
</protein>
<comment type="caution">
    <text evidence="2">The sequence shown here is derived from an EMBL/GenBank/DDBJ whole genome shotgun (WGS) entry which is preliminary data.</text>
</comment>
<sequence>MRPMFPLVLCATGLLSACATTAPTPPPQAAACNAQGAHWAVGHAPDAATVDRIVSDTGSRSSRVLAPTSPATADYRPDRVSIMVNERGAITGIKCG</sequence>
<organism evidence="2 3">
    <name type="scientific">Marilutibacter penaei</name>
    <dbReference type="NCBI Taxonomy" id="2759900"/>
    <lineage>
        <taxon>Bacteria</taxon>
        <taxon>Pseudomonadati</taxon>
        <taxon>Pseudomonadota</taxon>
        <taxon>Gammaproteobacteria</taxon>
        <taxon>Lysobacterales</taxon>
        <taxon>Lysobacteraceae</taxon>
        <taxon>Marilutibacter</taxon>
    </lineage>
</organism>